<evidence type="ECO:0000313" key="1">
    <source>
        <dbReference type="EMBL" id="PKI46207.1"/>
    </source>
</evidence>
<accession>A0A2I0IQD4</accession>
<sequence>MGITEPPATSLTDICTPINRINGVRKEFRRANLDTEEKLEFLRPLFLRKKEMQVSVSDPPIRGNLVNFTWAGHLRRVWLKCLVGSGGPIKQPNIPFHPVQQAIWRPRPRPIAISLQTSTD</sequence>
<proteinExistence type="predicted"/>
<organism evidence="1 2">
    <name type="scientific">Punica granatum</name>
    <name type="common">Pomegranate</name>
    <dbReference type="NCBI Taxonomy" id="22663"/>
    <lineage>
        <taxon>Eukaryota</taxon>
        <taxon>Viridiplantae</taxon>
        <taxon>Streptophyta</taxon>
        <taxon>Embryophyta</taxon>
        <taxon>Tracheophyta</taxon>
        <taxon>Spermatophyta</taxon>
        <taxon>Magnoliopsida</taxon>
        <taxon>eudicotyledons</taxon>
        <taxon>Gunneridae</taxon>
        <taxon>Pentapetalae</taxon>
        <taxon>rosids</taxon>
        <taxon>malvids</taxon>
        <taxon>Myrtales</taxon>
        <taxon>Lythraceae</taxon>
        <taxon>Punica</taxon>
    </lineage>
</organism>
<name>A0A2I0IQD4_PUNGR</name>
<evidence type="ECO:0000313" key="2">
    <source>
        <dbReference type="Proteomes" id="UP000233551"/>
    </source>
</evidence>
<dbReference type="Proteomes" id="UP000233551">
    <property type="component" value="Unassembled WGS sequence"/>
</dbReference>
<gene>
    <name evidence="1" type="ORF">CRG98_033401</name>
</gene>
<dbReference type="AlphaFoldDB" id="A0A2I0IQD4"/>
<comment type="caution">
    <text evidence="1">The sequence shown here is derived from an EMBL/GenBank/DDBJ whole genome shotgun (WGS) entry which is preliminary data.</text>
</comment>
<reference evidence="1 2" key="1">
    <citation type="submission" date="2017-11" db="EMBL/GenBank/DDBJ databases">
        <title>De-novo sequencing of pomegranate (Punica granatum L.) genome.</title>
        <authorList>
            <person name="Akparov Z."/>
            <person name="Amiraslanov A."/>
            <person name="Hajiyeva S."/>
            <person name="Abbasov M."/>
            <person name="Kaur K."/>
            <person name="Hamwieh A."/>
            <person name="Solovyev V."/>
            <person name="Salamov A."/>
            <person name="Braich B."/>
            <person name="Kosarev P."/>
            <person name="Mahmoud A."/>
            <person name="Hajiyev E."/>
            <person name="Babayeva S."/>
            <person name="Izzatullayeva V."/>
            <person name="Mammadov A."/>
            <person name="Mammadov A."/>
            <person name="Sharifova S."/>
            <person name="Ojaghi J."/>
            <person name="Eynullazada K."/>
            <person name="Bayramov B."/>
            <person name="Abdulazimova A."/>
            <person name="Shahmuradov I."/>
        </authorList>
    </citation>
    <scope>NUCLEOTIDE SEQUENCE [LARGE SCALE GENOMIC DNA]</scope>
    <source>
        <strain evidence="2">cv. AG2017</strain>
        <tissue evidence="1">Leaf</tissue>
    </source>
</reference>
<protein>
    <submittedName>
        <fullName evidence="1">Uncharacterized protein</fullName>
    </submittedName>
</protein>
<keyword evidence="2" id="KW-1185">Reference proteome</keyword>
<dbReference type="EMBL" id="PGOL01002666">
    <property type="protein sequence ID" value="PKI46207.1"/>
    <property type="molecule type" value="Genomic_DNA"/>
</dbReference>